<sequence>MFNPKRPPFSDGDVMRARRRFTAEGDRQLVIGRAVLAEAAETRRGEGRRFTIEDLRMREVEKVLADRFGRIIPDPEDTDDRPAALGLVRAAALCRPGSGWLSGWCARWAPWIAPEEIAAIERDAAGRKRMLKADAAARLLGVTLEIRTRLGLRTIGACDVPKAERLALAKAKKAAADRERKAAKRRADGRRTLAEISAESLSASKPWLAEGVSRRTWYRRRGTEMSRVDLPSGKMPALISAIPVPRDSERRGGNASQALFESRPEAERMGQRADGEAGGGGVRGPRPRSGSKGRRPLGMAMPHEAEANETGPEVEDAA</sequence>
<feature type="compositionally biased region" description="Basic and acidic residues" evidence="1">
    <location>
        <begin position="262"/>
        <end position="275"/>
    </location>
</feature>
<proteinExistence type="predicted"/>
<evidence type="ECO:0000313" key="2">
    <source>
        <dbReference type="EMBL" id="MBB5754623.1"/>
    </source>
</evidence>
<dbReference type="InterPro" id="IPR013321">
    <property type="entry name" value="Arc_rbn_hlx_hlx"/>
</dbReference>
<protein>
    <submittedName>
        <fullName evidence="2">Uncharacterized protein</fullName>
    </submittedName>
</protein>
<feature type="region of interest" description="Disordered" evidence="1">
    <location>
        <begin position="244"/>
        <end position="318"/>
    </location>
</feature>
<dbReference type="EMBL" id="JACHOO010000009">
    <property type="protein sequence ID" value="MBB5754623.1"/>
    <property type="molecule type" value="Genomic_DNA"/>
</dbReference>
<reference evidence="2 3" key="1">
    <citation type="submission" date="2020-08" db="EMBL/GenBank/DDBJ databases">
        <title>Genomic Encyclopedia of Type Strains, Phase IV (KMG-IV): sequencing the most valuable type-strain genomes for metagenomic binning, comparative biology and taxonomic classification.</title>
        <authorList>
            <person name="Goeker M."/>
        </authorList>
    </citation>
    <scope>NUCLEOTIDE SEQUENCE [LARGE SCALE GENOMIC DNA]</scope>
    <source>
        <strain evidence="2 3">DSM 16268</strain>
    </source>
</reference>
<dbReference type="Gene3D" id="1.10.1220.10">
    <property type="entry name" value="Met repressor-like"/>
    <property type="match status" value="1"/>
</dbReference>
<keyword evidence="3" id="KW-1185">Reference proteome</keyword>
<dbReference type="RefSeq" id="WP_183858062.1">
    <property type="nucleotide sequence ID" value="NZ_JACHOO010000009.1"/>
</dbReference>
<organism evidence="2 3">
    <name type="scientific">Prosthecomicrobium pneumaticum</name>
    <dbReference type="NCBI Taxonomy" id="81895"/>
    <lineage>
        <taxon>Bacteria</taxon>
        <taxon>Pseudomonadati</taxon>
        <taxon>Pseudomonadota</taxon>
        <taxon>Alphaproteobacteria</taxon>
        <taxon>Hyphomicrobiales</taxon>
        <taxon>Kaistiaceae</taxon>
        <taxon>Prosthecomicrobium</taxon>
    </lineage>
</organism>
<gene>
    <name evidence="2" type="ORF">GGQ63_003711</name>
</gene>
<comment type="caution">
    <text evidence="2">The sequence shown here is derived from an EMBL/GenBank/DDBJ whole genome shotgun (WGS) entry which is preliminary data.</text>
</comment>
<accession>A0A7W9FPY0</accession>
<feature type="compositionally biased region" description="Basic residues" evidence="1">
    <location>
        <begin position="285"/>
        <end position="295"/>
    </location>
</feature>
<dbReference type="AlphaFoldDB" id="A0A7W9FPY0"/>
<name>A0A7W9FPY0_9HYPH</name>
<dbReference type="Proteomes" id="UP000523821">
    <property type="component" value="Unassembled WGS sequence"/>
</dbReference>
<evidence type="ECO:0000313" key="3">
    <source>
        <dbReference type="Proteomes" id="UP000523821"/>
    </source>
</evidence>
<dbReference type="GO" id="GO:0006355">
    <property type="term" value="P:regulation of DNA-templated transcription"/>
    <property type="evidence" value="ECO:0007669"/>
    <property type="project" value="InterPro"/>
</dbReference>
<evidence type="ECO:0000256" key="1">
    <source>
        <dbReference type="SAM" id="MobiDB-lite"/>
    </source>
</evidence>